<evidence type="ECO:0000313" key="2">
    <source>
        <dbReference type="EMBL" id="THW51866.1"/>
    </source>
</evidence>
<organism evidence="4 6">
    <name type="scientific">Aureobasidium pullulans</name>
    <name type="common">Black yeast</name>
    <name type="synonym">Pullularia pullulans</name>
    <dbReference type="NCBI Taxonomy" id="5580"/>
    <lineage>
        <taxon>Eukaryota</taxon>
        <taxon>Fungi</taxon>
        <taxon>Dikarya</taxon>
        <taxon>Ascomycota</taxon>
        <taxon>Pezizomycotina</taxon>
        <taxon>Dothideomycetes</taxon>
        <taxon>Dothideomycetidae</taxon>
        <taxon>Dothideales</taxon>
        <taxon>Saccotheciaceae</taxon>
        <taxon>Aureobasidium</taxon>
    </lineage>
</organism>
<reference evidence="5 6" key="1">
    <citation type="submission" date="2018-10" db="EMBL/GenBank/DDBJ databases">
        <title>Fifty Aureobasidium pullulans genomes reveal a recombining polyextremotolerant generalist.</title>
        <authorList>
            <person name="Gostincar C."/>
            <person name="Turk M."/>
            <person name="Zajc J."/>
            <person name="Gunde-Cimerman N."/>
        </authorList>
    </citation>
    <scope>NUCLEOTIDE SEQUENCE [LARGE SCALE GENOMIC DNA]</scope>
    <source>
        <strain evidence="3 7">EXF-10081</strain>
        <strain evidence="2 5">EXF-10796</strain>
        <strain evidence="4 6">EXF-3844</strain>
    </source>
</reference>
<sequence>MHFASITLLLGFFLIVADAAPASIPAALIIQSNTSPHTRYFLKRQAGCDQAKCDQCRKDAKCIAGTPDWLASSHGTQQELDAD</sequence>
<protein>
    <submittedName>
        <fullName evidence="4">Uncharacterized protein</fullName>
    </submittedName>
</protein>
<evidence type="ECO:0000313" key="4">
    <source>
        <dbReference type="EMBL" id="THZ50332.1"/>
    </source>
</evidence>
<accession>A0A4T0DM37</accession>
<dbReference type="Proteomes" id="UP000309076">
    <property type="component" value="Unassembled WGS sequence"/>
</dbReference>
<feature type="chain" id="PRO_5044091078" evidence="1">
    <location>
        <begin position="20"/>
        <end position="83"/>
    </location>
</feature>
<keyword evidence="1" id="KW-0732">Signal</keyword>
<dbReference type="EMBL" id="QZBN01000159">
    <property type="protein sequence ID" value="THZ50332.1"/>
    <property type="molecule type" value="Genomic_DNA"/>
</dbReference>
<dbReference type="EMBL" id="QZAM01000012">
    <property type="protein sequence ID" value="THW51866.1"/>
    <property type="molecule type" value="Genomic_DNA"/>
</dbReference>
<dbReference type="EMBL" id="QZAT01000125">
    <property type="protein sequence ID" value="THX24300.1"/>
    <property type="molecule type" value="Genomic_DNA"/>
</dbReference>
<comment type="caution">
    <text evidence="4">The sequence shown here is derived from an EMBL/GenBank/DDBJ whole genome shotgun (WGS) entry which is preliminary data.</text>
</comment>
<evidence type="ECO:0000313" key="6">
    <source>
        <dbReference type="Proteomes" id="UP000310121"/>
    </source>
</evidence>
<evidence type="ECO:0000313" key="7">
    <source>
        <dbReference type="Proteomes" id="UP000310374"/>
    </source>
</evidence>
<dbReference type="AlphaFoldDB" id="A0A4T0DM37"/>
<evidence type="ECO:0000313" key="5">
    <source>
        <dbReference type="Proteomes" id="UP000309076"/>
    </source>
</evidence>
<gene>
    <name evidence="4" type="ORF">D6C90_02684</name>
    <name evidence="3" type="ORF">D6D12_07750</name>
    <name evidence="2" type="ORF">D6D21_01268</name>
</gene>
<evidence type="ECO:0000313" key="3">
    <source>
        <dbReference type="EMBL" id="THX24300.1"/>
    </source>
</evidence>
<proteinExistence type="predicted"/>
<dbReference type="Proteomes" id="UP000310374">
    <property type="component" value="Unassembled WGS sequence"/>
</dbReference>
<name>A0A4T0DM37_AURPU</name>
<feature type="signal peptide" evidence="1">
    <location>
        <begin position="1"/>
        <end position="19"/>
    </location>
</feature>
<evidence type="ECO:0000256" key="1">
    <source>
        <dbReference type="SAM" id="SignalP"/>
    </source>
</evidence>
<dbReference type="Proteomes" id="UP000310121">
    <property type="component" value="Unassembled WGS sequence"/>
</dbReference>